<dbReference type="InterPro" id="IPR036770">
    <property type="entry name" value="Ankyrin_rpt-contain_sf"/>
</dbReference>
<keyword evidence="4 10" id="KW-0812">Transmembrane</keyword>
<reference evidence="11 12" key="1">
    <citation type="journal article" date="2018" name="Plant J.">
        <title>Genome sequences of Chlorella sorokiniana UTEX 1602 and Micractinium conductrix SAG 241.80: implications to maltose excretion by a green alga.</title>
        <authorList>
            <person name="Arriola M.B."/>
            <person name="Velmurugan N."/>
            <person name="Zhang Y."/>
            <person name="Plunkett M.H."/>
            <person name="Hondzo H."/>
            <person name="Barney B.M."/>
        </authorList>
    </citation>
    <scope>NUCLEOTIDE SEQUENCE [LARGE SCALE GENOMIC DNA]</scope>
    <source>
        <strain evidence="12">UTEX 1602</strain>
    </source>
</reference>
<dbReference type="PROSITE" id="PS50088">
    <property type="entry name" value="ANK_REPEAT"/>
    <property type="match status" value="6"/>
</dbReference>
<dbReference type="Gene3D" id="1.25.40.20">
    <property type="entry name" value="Ankyrin repeat-containing domain"/>
    <property type="match status" value="3"/>
</dbReference>
<evidence type="ECO:0000256" key="6">
    <source>
        <dbReference type="ARBA" id="ARBA00022989"/>
    </source>
</evidence>
<dbReference type="GO" id="GO:0031966">
    <property type="term" value="C:mitochondrial membrane"/>
    <property type="evidence" value="ECO:0007669"/>
    <property type="project" value="UniProtKB-SubCell"/>
</dbReference>
<keyword evidence="5" id="KW-0677">Repeat</keyword>
<dbReference type="Pfam" id="PF00153">
    <property type="entry name" value="Mito_carr"/>
    <property type="match status" value="3"/>
</dbReference>
<dbReference type="PROSITE" id="PS50297">
    <property type="entry name" value="ANK_REP_REGION"/>
    <property type="match status" value="6"/>
</dbReference>
<evidence type="ECO:0000256" key="7">
    <source>
        <dbReference type="ARBA" id="ARBA00023128"/>
    </source>
</evidence>
<keyword evidence="8 10" id="KW-0472">Membrane</keyword>
<feature type="repeat" description="ANK" evidence="9">
    <location>
        <begin position="633"/>
        <end position="665"/>
    </location>
</feature>
<evidence type="ECO:0000256" key="10">
    <source>
        <dbReference type="PROSITE-ProRule" id="PRU00282"/>
    </source>
</evidence>
<evidence type="ECO:0000313" key="11">
    <source>
        <dbReference type="EMBL" id="PRW59812.1"/>
    </source>
</evidence>
<evidence type="ECO:0000313" key="12">
    <source>
        <dbReference type="Proteomes" id="UP000239899"/>
    </source>
</evidence>
<proteinExistence type="inferred from homology"/>
<dbReference type="SMART" id="SM00248">
    <property type="entry name" value="ANK"/>
    <property type="match status" value="9"/>
</dbReference>
<dbReference type="EMBL" id="LHPG02000003">
    <property type="protein sequence ID" value="PRW59812.1"/>
    <property type="molecule type" value="Genomic_DNA"/>
</dbReference>
<evidence type="ECO:0000256" key="3">
    <source>
        <dbReference type="ARBA" id="ARBA00022448"/>
    </source>
</evidence>
<feature type="repeat" description="ANK" evidence="9">
    <location>
        <begin position="500"/>
        <end position="532"/>
    </location>
</feature>
<dbReference type="Pfam" id="PF12796">
    <property type="entry name" value="Ank_2"/>
    <property type="match status" value="2"/>
</dbReference>
<dbReference type="GO" id="GO:0022857">
    <property type="term" value="F:transmembrane transporter activity"/>
    <property type="evidence" value="ECO:0007669"/>
    <property type="project" value="TreeGrafter"/>
</dbReference>
<accession>A0A2P6U0G6</accession>
<evidence type="ECO:0000256" key="5">
    <source>
        <dbReference type="ARBA" id="ARBA00022737"/>
    </source>
</evidence>
<comment type="subcellular location">
    <subcellularLocation>
        <location evidence="1">Mitochondrion membrane</location>
        <topology evidence="1">Multi-pass membrane protein</topology>
    </subcellularLocation>
</comment>
<protein>
    <submittedName>
        <fullName evidence="11">Mitochondrial arginine transporter BAC2-like</fullName>
    </submittedName>
</protein>
<keyword evidence="6" id="KW-1133">Transmembrane helix</keyword>
<dbReference type="OrthoDB" id="193856at2759"/>
<dbReference type="SUPFAM" id="SSF48403">
    <property type="entry name" value="Ankyrin repeat"/>
    <property type="match status" value="1"/>
</dbReference>
<dbReference type="InterPro" id="IPR002067">
    <property type="entry name" value="MCP"/>
</dbReference>
<dbReference type="InterPro" id="IPR018108">
    <property type="entry name" value="MCP_transmembrane"/>
</dbReference>
<evidence type="ECO:0000256" key="2">
    <source>
        <dbReference type="ARBA" id="ARBA00006375"/>
    </source>
</evidence>
<dbReference type="Gene3D" id="1.50.40.10">
    <property type="entry name" value="Mitochondrial carrier domain"/>
    <property type="match status" value="2"/>
</dbReference>
<gene>
    <name evidence="11" type="ORF">C2E21_1925</name>
</gene>
<dbReference type="STRING" id="3076.A0A2P6U0G6"/>
<evidence type="ECO:0000256" key="4">
    <source>
        <dbReference type="ARBA" id="ARBA00022692"/>
    </source>
</evidence>
<organism evidence="11 12">
    <name type="scientific">Chlorella sorokiniana</name>
    <name type="common">Freshwater green alga</name>
    <dbReference type="NCBI Taxonomy" id="3076"/>
    <lineage>
        <taxon>Eukaryota</taxon>
        <taxon>Viridiplantae</taxon>
        <taxon>Chlorophyta</taxon>
        <taxon>core chlorophytes</taxon>
        <taxon>Trebouxiophyceae</taxon>
        <taxon>Chlorellales</taxon>
        <taxon>Chlorellaceae</taxon>
        <taxon>Chlorella clade</taxon>
        <taxon>Chlorella</taxon>
    </lineage>
</organism>
<feature type="repeat" description="ANK" evidence="9">
    <location>
        <begin position="533"/>
        <end position="565"/>
    </location>
</feature>
<dbReference type="InterPro" id="IPR023395">
    <property type="entry name" value="MCP_dom_sf"/>
</dbReference>
<dbReference type="InterPro" id="IPR002110">
    <property type="entry name" value="Ankyrin_rpt"/>
</dbReference>
<dbReference type="PROSITE" id="PS50920">
    <property type="entry name" value="SOLCAR"/>
    <property type="match status" value="3"/>
</dbReference>
<feature type="repeat" description="Solcar" evidence="10">
    <location>
        <begin position="143"/>
        <end position="232"/>
    </location>
</feature>
<dbReference type="SUPFAM" id="SSF103506">
    <property type="entry name" value="Mitochondrial carrier"/>
    <property type="match status" value="1"/>
</dbReference>
<keyword evidence="3" id="KW-0813">Transport</keyword>
<comment type="similarity">
    <text evidence="2">Belongs to the mitochondrial carrier (TC 2.A.29) family.</text>
</comment>
<evidence type="ECO:0000256" key="1">
    <source>
        <dbReference type="ARBA" id="ARBA00004225"/>
    </source>
</evidence>
<evidence type="ECO:0000256" key="9">
    <source>
        <dbReference type="PROSITE-ProRule" id="PRU00023"/>
    </source>
</evidence>
<feature type="repeat" description="Solcar" evidence="10">
    <location>
        <begin position="20"/>
        <end position="110"/>
    </location>
</feature>
<keyword evidence="7" id="KW-0496">Mitochondrion</keyword>
<dbReference type="Proteomes" id="UP000239899">
    <property type="component" value="Unassembled WGS sequence"/>
</dbReference>
<feature type="repeat" description="ANK" evidence="9">
    <location>
        <begin position="666"/>
        <end position="698"/>
    </location>
</feature>
<feature type="repeat" description="ANK" evidence="9">
    <location>
        <begin position="567"/>
        <end position="599"/>
    </location>
</feature>
<comment type="caution">
    <text evidence="11">The sequence shown here is derived from an EMBL/GenBank/DDBJ whole genome shotgun (WGS) entry which is preliminary data.</text>
</comment>
<dbReference type="AlphaFoldDB" id="A0A2P6U0G6"/>
<dbReference type="PANTHER" id="PTHR45624">
    <property type="entry name" value="MITOCHONDRIAL BASIC AMINO ACIDS TRANSPORTER-RELATED"/>
    <property type="match status" value="1"/>
</dbReference>
<name>A0A2P6U0G6_CHLSO</name>
<feature type="repeat" description="ANK" evidence="9">
    <location>
        <begin position="467"/>
        <end position="499"/>
    </location>
</feature>
<evidence type="ECO:0000256" key="8">
    <source>
        <dbReference type="ARBA" id="ARBA00023136"/>
    </source>
</evidence>
<feature type="repeat" description="Solcar" evidence="10">
    <location>
        <begin position="243"/>
        <end position="330"/>
    </location>
</feature>
<dbReference type="PANTHER" id="PTHR45624:SF10">
    <property type="entry name" value="SLC (SOLUTE CARRIER) HOMOLOG"/>
    <property type="match status" value="1"/>
</dbReference>
<dbReference type="InterPro" id="IPR050567">
    <property type="entry name" value="Mitochondrial_Carrier"/>
</dbReference>
<dbReference type="PRINTS" id="PR00926">
    <property type="entry name" value="MITOCARRIER"/>
</dbReference>
<dbReference type="Pfam" id="PF00023">
    <property type="entry name" value="Ank"/>
    <property type="match status" value="1"/>
</dbReference>
<keyword evidence="9" id="KW-0040">ANK repeat</keyword>
<keyword evidence="12" id="KW-1185">Reference proteome</keyword>
<sequence length="762" mass="78441">MDAESVAEAAALAAAQTGLKRSSNEFIAGGIAGACGVVAGQPLDTVRVRQQTACPAAARQPAASGGLALLRSIAAGEGVRQLFRGLTYPLLAAALQNAVVFQSYGTAGRLLQQLEGQQVAPQQQAQQQQRQQQQPQQPQQQLLSLSQVFWAGCAAGMVQTVGAVPVELLKVRLQLQTAVRGQPGYVGPLSLLRRIWRTEGLRGLYRGTVVTCIRDCPSYGVYFGVYEACREWFEPGSRAAGSDSLLALWAAGGLGGAVSWLSVYPFDVVKTRCQAAGAAQSPYSGWWSCAVQSYCAEGWQVFFRGLGTTLGRAFCVVPASRNATAMIEPAWEGWKPLSCNAVITLADLRLCNRNEPHGGDEGRLGSQRALVPGAAAVAATAEEACSQLLLDDAPHGAASPTSVVSAAQDELWEAAALTPAELAELAAKAAACPDGPLAFAARRRLLPLLRALLAARAGDPNRPSRRCGRTPCMLAATSGDAVAVRALLQAGACANAKDSHGATAMHCAAFNGHAAVVQVLIEHGVALDVQDADGWTPVVLAAGRGHAAVVRQLASAGANLDLKHSEDGSTALMRAAWRGHAAVISELIAAGAAVDQRDSHGLTALAAAACAGHPAVVAQLAEAGGALDCPDSQQWTPLMWAADKGHTRTVQLLASLGARLDARGLAGETPILLAARGGHAEAALALALAGAEPDSRDAEGVCPLMAATAGGHSAAVLALVAAGATLSLLPPLLLQRAMQLLGQQCKALSGWAGVPTAQPALF</sequence>